<reference evidence="1 2" key="1">
    <citation type="submission" date="2018-12" db="EMBL/GenBank/DDBJ databases">
        <authorList>
            <person name="Feng G."/>
            <person name="Zhu H."/>
        </authorList>
    </citation>
    <scope>NUCLEOTIDE SEQUENCE [LARGE SCALE GENOMIC DNA]</scope>
    <source>
        <strain evidence="1 2">KCTC 12533</strain>
    </source>
</reference>
<dbReference type="RefSeq" id="WP_125418748.1">
    <property type="nucleotide sequence ID" value="NZ_RWIT01000002.1"/>
</dbReference>
<protein>
    <submittedName>
        <fullName evidence="1">Uncharacterized protein</fullName>
    </submittedName>
</protein>
<dbReference type="Proteomes" id="UP000273500">
    <property type="component" value="Unassembled WGS sequence"/>
</dbReference>
<keyword evidence="2" id="KW-1185">Reference proteome</keyword>
<dbReference type="EMBL" id="RWIT01000002">
    <property type="protein sequence ID" value="RSK50064.1"/>
    <property type="molecule type" value="Genomic_DNA"/>
</dbReference>
<proteinExistence type="predicted"/>
<organism evidence="1 2">
    <name type="scientific">Hymenobacter rigui</name>
    <dbReference type="NCBI Taxonomy" id="334424"/>
    <lineage>
        <taxon>Bacteria</taxon>
        <taxon>Pseudomonadati</taxon>
        <taxon>Bacteroidota</taxon>
        <taxon>Cytophagia</taxon>
        <taxon>Cytophagales</taxon>
        <taxon>Hymenobacteraceae</taxon>
        <taxon>Hymenobacter</taxon>
    </lineage>
</organism>
<name>A0A3R9VAF2_9BACT</name>
<evidence type="ECO:0000313" key="2">
    <source>
        <dbReference type="Proteomes" id="UP000273500"/>
    </source>
</evidence>
<gene>
    <name evidence="1" type="ORF">EI291_05280</name>
</gene>
<comment type="caution">
    <text evidence="1">The sequence shown here is derived from an EMBL/GenBank/DDBJ whole genome shotgun (WGS) entry which is preliminary data.</text>
</comment>
<dbReference type="AlphaFoldDB" id="A0A3R9VAF2"/>
<accession>A0A3R9VAF2</accession>
<sequence length="123" mass="13616">MKQLFFTALLVPAMAQAQDRISPRVVSPPQPVNVEQALRGSLNPHGLQLTKSTVLYRQLQDTASGRPALRLRAGDAVIIRQGEYSGWLRVVRGIKKPFNFSSDTTSYYMPRSGSIGAKTFILL</sequence>
<evidence type="ECO:0000313" key="1">
    <source>
        <dbReference type="EMBL" id="RSK50064.1"/>
    </source>
</evidence>
<dbReference type="OrthoDB" id="886957at2"/>